<dbReference type="STRING" id="59895.A0A103XGB5"/>
<proteinExistence type="inferred from homology"/>
<reference evidence="19 20" key="1">
    <citation type="journal article" date="2016" name="Sci. Rep.">
        <title>The genome sequence of the outbreeding globe artichoke constructed de novo incorporating a phase-aware low-pass sequencing strategy of F1 progeny.</title>
        <authorList>
            <person name="Scaglione D."/>
            <person name="Reyes-Chin-Wo S."/>
            <person name="Acquadro A."/>
            <person name="Froenicke L."/>
            <person name="Portis E."/>
            <person name="Beitel C."/>
            <person name="Tirone M."/>
            <person name="Mauro R."/>
            <person name="Lo Monaco A."/>
            <person name="Mauromicale G."/>
            <person name="Faccioli P."/>
            <person name="Cattivelli L."/>
            <person name="Rieseberg L."/>
            <person name="Michelmore R."/>
            <person name="Lanteri S."/>
        </authorList>
    </citation>
    <scope>NUCLEOTIDE SEQUENCE [LARGE SCALE GENOMIC DNA]</scope>
    <source>
        <strain evidence="19">2C</strain>
    </source>
</reference>
<dbReference type="Proteomes" id="UP000243975">
    <property type="component" value="Unassembled WGS sequence"/>
</dbReference>
<dbReference type="GO" id="GO:0006506">
    <property type="term" value="P:GPI anchor biosynthetic process"/>
    <property type="evidence" value="ECO:0007669"/>
    <property type="project" value="InterPro"/>
</dbReference>
<feature type="transmembrane region" description="Helical" evidence="17">
    <location>
        <begin position="582"/>
        <end position="603"/>
    </location>
</feature>
<evidence type="ECO:0000256" key="5">
    <source>
        <dbReference type="ARBA" id="ARBA00012483"/>
    </source>
</evidence>
<comment type="subcellular location">
    <subcellularLocation>
        <location evidence="2">Membrane</location>
        <topology evidence="2">Multi-pass membrane protein</topology>
    </subcellularLocation>
    <subcellularLocation>
        <location evidence="3">Membrane</location>
        <topology evidence="3">Single-pass membrane protein</topology>
    </subcellularLocation>
</comment>
<protein>
    <recommendedName>
        <fullName evidence="5">RING-type E3 ubiquitin transferase</fullName>
        <ecNumber evidence="5">2.3.2.27</ecNumber>
    </recommendedName>
</protein>
<feature type="domain" description="RING-type" evidence="18">
    <location>
        <begin position="102"/>
        <end position="144"/>
    </location>
</feature>
<comment type="caution">
    <text evidence="19">The sequence shown here is derived from an EMBL/GenBank/DDBJ whole genome shotgun (WGS) entry which is preliminary data.</text>
</comment>
<keyword evidence="11" id="KW-0862">Zinc</keyword>
<feature type="transmembrane region" description="Helical" evidence="17">
    <location>
        <begin position="426"/>
        <end position="445"/>
    </location>
</feature>
<feature type="transmembrane region" description="Helical" evidence="17">
    <location>
        <begin position="522"/>
        <end position="542"/>
    </location>
</feature>
<feature type="transmembrane region" description="Helical" evidence="17">
    <location>
        <begin position="490"/>
        <end position="510"/>
    </location>
</feature>
<evidence type="ECO:0000313" key="19">
    <source>
        <dbReference type="EMBL" id="KVH90186.1"/>
    </source>
</evidence>
<feature type="compositionally biased region" description="Polar residues" evidence="16">
    <location>
        <begin position="229"/>
        <end position="241"/>
    </location>
</feature>
<keyword evidence="7 17" id="KW-0812">Transmembrane</keyword>
<evidence type="ECO:0000256" key="13">
    <source>
        <dbReference type="ARBA" id="ARBA00023136"/>
    </source>
</evidence>
<dbReference type="PANTHER" id="PTHR20661">
    <property type="entry name" value="PHOSPHATIDYLINOSITOL-GLYCAN BIOSYNTHESIS CLASS W PROTEIN"/>
    <property type="match status" value="1"/>
</dbReference>
<feature type="transmembrane region" description="Helical" evidence="17">
    <location>
        <begin position="20"/>
        <end position="42"/>
    </location>
</feature>
<evidence type="ECO:0000256" key="17">
    <source>
        <dbReference type="SAM" id="Phobius"/>
    </source>
</evidence>
<dbReference type="InterPro" id="IPR009447">
    <property type="entry name" value="PIGW/GWT1"/>
</dbReference>
<dbReference type="Gene3D" id="3.30.40.10">
    <property type="entry name" value="Zinc/RING finger domain, C3HC4 (zinc finger)"/>
    <property type="match status" value="1"/>
</dbReference>
<dbReference type="GO" id="GO:0032216">
    <property type="term" value="F:glucosaminyl-phosphatidylinositol O-acyltransferase activity"/>
    <property type="evidence" value="ECO:0007669"/>
    <property type="project" value="TreeGrafter"/>
</dbReference>
<evidence type="ECO:0000256" key="4">
    <source>
        <dbReference type="ARBA" id="ARBA00004906"/>
    </source>
</evidence>
<evidence type="ECO:0000256" key="2">
    <source>
        <dbReference type="ARBA" id="ARBA00004141"/>
    </source>
</evidence>
<feature type="transmembrane region" description="Helical" evidence="17">
    <location>
        <begin position="645"/>
        <end position="667"/>
    </location>
</feature>
<dbReference type="EC" id="2.3.2.27" evidence="5"/>
<evidence type="ECO:0000256" key="11">
    <source>
        <dbReference type="ARBA" id="ARBA00022833"/>
    </source>
</evidence>
<dbReference type="InterPro" id="IPR001841">
    <property type="entry name" value="Znf_RING"/>
</dbReference>
<dbReference type="Pfam" id="PF13639">
    <property type="entry name" value="zf-RING_2"/>
    <property type="match status" value="1"/>
</dbReference>
<dbReference type="GO" id="GO:0061630">
    <property type="term" value="F:ubiquitin protein ligase activity"/>
    <property type="evidence" value="ECO:0007669"/>
    <property type="project" value="UniProtKB-EC"/>
</dbReference>
<evidence type="ECO:0000256" key="3">
    <source>
        <dbReference type="ARBA" id="ARBA00004167"/>
    </source>
</evidence>
<dbReference type="PANTHER" id="PTHR20661:SF0">
    <property type="entry name" value="PHOSPHATIDYLINOSITOL-GLYCAN BIOSYNTHESIS CLASS W PROTEIN"/>
    <property type="match status" value="1"/>
</dbReference>
<organism evidence="19 20">
    <name type="scientific">Cynara cardunculus var. scolymus</name>
    <name type="common">Globe artichoke</name>
    <name type="synonym">Cynara scolymus</name>
    <dbReference type="NCBI Taxonomy" id="59895"/>
    <lineage>
        <taxon>Eukaryota</taxon>
        <taxon>Viridiplantae</taxon>
        <taxon>Streptophyta</taxon>
        <taxon>Embryophyta</taxon>
        <taxon>Tracheophyta</taxon>
        <taxon>Spermatophyta</taxon>
        <taxon>Magnoliopsida</taxon>
        <taxon>eudicotyledons</taxon>
        <taxon>Gunneridae</taxon>
        <taxon>Pentapetalae</taxon>
        <taxon>asterids</taxon>
        <taxon>campanulids</taxon>
        <taxon>Asterales</taxon>
        <taxon>Asteraceae</taxon>
        <taxon>Carduoideae</taxon>
        <taxon>Cardueae</taxon>
        <taxon>Carduinae</taxon>
        <taxon>Cynara</taxon>
    </lineage>
</organism>
<evidence type="ECO:0000256" key="15">
    <source>
        <dbReference type="PROSITE-ProRule" id="PRU00175"/>
    </source>
</evidence>
<comment type="catalytic activity">
    <reaction evidence="1">
        <text>S-ubiquitinyl-[E2 ubiquitin-conjugating enzyme]-L-cysteine + [acceptor protein]-L-lysine = [E2 ubiquitin-conjugating enzyme]-L-cysteine + N(6)-ubiquitinyl-[acceptor protein]-L-lysine.</text>
        <dbReference type="EC" id="2.3.2.27"/>
    </reaction>
</comment>
<feature type="transmembrane region" description="Helical" evidence="17">
    <location>
        <begin position="452"/>
        <end position="470"/>
    </location>
</feature>
<feature type="transmembrane region" description="Helical" evidence="17">
    <location>
        <begin position="740"/>
        <end position="758"/>
    </location>
</feature>
<dbReference type="OMA" id="LESHKSC"/>
<keyword evidence="10" id="KW-0833">Ubl conjugation pathway</keyword>
<evidence type="ECO:0000256" key="14">
    <source>
        <dbReference type="ARBA" id="ARBA00024209"/>
    </source>
</evidence>
<dbReference type="GO" id="GO:0008270">
    <property type="term" value="F:zinc ion binding"/>
    <property type="evidence" value="ECO:0007669"/>
    <property type="project" value="UniProtKB-KW"/>
</dbReference>
<dbReference type="AlphaFoldDB" id="A0A103XGB5"/>
<evidence type="ECO:0000256" key="7">
    <source>
        <dbReference type="ARBA" id="ARBA00022692"/>
    </source>
</evidence>
<feature type="transmembrane region" description="Helical" evidence="17">
    <location>
        <begin position="803"/>
        <end position="823"/>
    </location>
</feature>
<keyword evidence="13 17" id="KW-0472">Membrane</keyword>
<dbReference type="CDD" id="cd16461">
    <property type="entry name" value="RING-H2_EL5-like"/>
    <property type="match status" value="1"/>
</dbReference>
<keyword evidence="12 17" id="KW-1133">Transmembrane helix</keyword>
<dbReference type="GO" id="GO:0005783">
    <property type="term" value="C:endoplasmic reticulum"/>
    <property type="evidence" value="ECO:0007669"/>
    <property type="project" value="TreeGrafter"/>
</dbReference>
<dbReference type="InterPro" id="IPR013083">
    <property type="entry name" value="Znf_RING/FYVE/PHD"/>
</dbReference>
<keyword evidence="20" id="KW-1185">Reference proteome</keyword>
<evidence type="ECO:0000256" key="8">
    <source>
        <dbReference type="ARBA" id="ARBA00022723"/>
    </source>
</evidence>
<feature type="transmembrane region" description="Helical" evidence="17">
    <location>
        <begin position="618"/>
        <end position="638"/>
    </location>
</feature>
<gene>
    <name evidence="19" type="ORF">Ccrd_007801</name>
</gene>
<dbReference type="EMBL" id="LEKV01005114">
    <property type="protein sequence ID" value="KVH90186.1"/>
    <property type="molecule type" value="Genomic_DNA"/>
</dbReference>
<feature type="transmembrane region" description="Helical" evidence="17">
    <location>
        <begin position="706"/>
        <end position="724"/>
    </location>
</feature>
<feature type="region of interest" description="Disordered" evidence="16">
    <location>
        <begin position="184"/>
        <end position="207"/>
    </location>
</feature>
<evidence type="ECO:0000256" key="16">
    <source>
        <dbReference type="SAM" id="MobiDB-lite"/>
    </source>
</evidence>
<comment type="pathway">
    <text evidence="4">Protein modification; protein ubiquitination.</text>
</comment>
<dbReference type="SUPFAM" id="SSF57850">
    <property type="entry name" value="RING/U-box"/>
    <property type="match status" value="1"/>
</dbReference>
<dbReference type="Gramene" id="KVH90186">
    <property type="protein sequence ID" value="KVH90186"/>
    <property type="gene ID" value="Ccrd_007801"/>
</dbReference>
<dbReference type="GO" id="GO:0072659">
    <property type="term" value="P:protein localization to plasma membrane"/>
    <property type="evidence" value="ECO:0007669"/>
    <property type="project" value="TreeGrafter"/>
</dbReference>
<keyword evidence="9 15" id="KW-0863">Zinc-finger</keyword>
<evidence type="ECO:0000313" key="20">
    <source>
        <dbReference type="Proteomes" id="UP000243975"/>
    </source>
</evidence>
<name>A0A103XGB5_CYNCS</name>
<feature type="region of interest" description="Disordered" evidence="16">
    <location>
        <begin position="222"/>
        <end position="244"/>
    </location>
</feature>
<evidence type="ECO:0000256" key="12">
    <source>
        <dbReference type="ARBA" id="ARBA00022989"/>
    </source>
</evidence>
<comment type="similarity">
    <text evidence="14">Belongs to the RING-type zinc finger family. ATL subfamily.</text>
</comment>
<keyword evidence="8" id="KW-0479">Metal-binding</keyword>
<dbReference type="Pfam" id="PF06423">
    <property type="entry name" value="GWT1"/>
    <property type="match status" value="2"/>
</dbReference>
<evidence type="ECO:0000256" key="9">
    <source>
        <dbReference type="ARBA" id="ARBA00022771"/>
    </source>
</evidence>
<evidence type="ECO:0000256" key="6">
    <source>
        <dbReference type="ARBA" id="ARBA00022679"/>
    </source>
</evidence>
<dbReference type="FunFam" id="3.30.40.10:FF:000187">
    <property type="entry name" value="E3 ubiquitin-protein ligase ATL6"/>
    <property type="match status" value="1"/>
</dbReference>
<dbReference type="SMART" id="SM00184">
    <property type="entry name" value="RING"/>
    <property type="match status" value="1"/>
</dbReference>
<accession>A0A103XGB5</accession>
<evidence type="ECO:0000256" key="1">
    <source>
        <dbReference type="ARBA" id="ARBA00000900"/>
    </source>
</evidence>
<feature type="compositionally biased region" description="Basic and acidic residues" evidence="16">
    <location>
        <begin position="197"/>
        <end position="207"/>
    </location>
</feature>
<dbReference type="PROSITE" id="PS50089">
    <property type="entry name" value="ZF_RING_2"/>
    <property type="match status" value="1"/>
</dbReference>
<evidence type="ECO:0000259" key="18">
    <source>
        <dbReference type="PROSITE" id="PS50089"/>
    </source>
</evidence>
<sequence length="864" mass="96762">MTTDPAQAAMPTEPRGSPPITIILTTILLVIFFIGFFTIYFCRCFMQNVFYTWNPRRNPSGTQTGVPGGGPPGLDPSIINTFPTFIYSNVKEFRRQSYGLECAICLCEFEDDNVLRLLTKCYHVFHQDCIDLWLESHKSCPFCRRSLETPVNSPQKSPLSQNSTPMNEIQENELLEDTFTINIRSDENERNNNMNDNVDHSKEENGKEKHVTIEVDRDEVKRSTERFSRCNSTGHSISKNSKASDHDEDRFTLRLPEHIQAKLVHGHNWTRSCTEFGEFKTKTSSANTGFGEVSTSRDNENKFVSNLTGSSMLEIFVLSAIFPVRVLSITFLDKVVFRKLIDKLCIEIPVLIDSDAYSAATCHRHLQNSVCLFLPLVKRVYFVQKSLADSIFSNGLISFASPDHVTNETSSKKKDTSPLVSRNQRIYIVTMIIDFLSIVLPITLLCTVLAEWTYVNGALFILMLLLSISSKRHGSSWDQEEGVHSLRTYVSSYRVFMMLITCICILAVDFKIFPRRYAKTETYGTSLMDLGVGAFVLANSLVSHQARGISSIFVPCYKLAALCLAATLGSTGAKTSISGFRGLRSVLSSTSPLLILGFARLVFTTGVDYQVHVGEYGVHWNFFFTLAGVAVLTSIINVSPKYCGIVGSLVLIGYQVCLMSGLNVYLLSAKRGTDIISQNKEGIYSIFGEVFLEIALISSHSVVSSSGYWGLHLIGVWLGNTLLFEKNPDLRTNRWARKRVWIMFLFFWCLTLILNSYVERPSRRMCNLTYVTMVLATNLEMLAIIMLSDYIPGGKVSLLEQAINRNLLAVFIVANLLTGLVNLSMDDTLFVLPGTALVILIGYGFITCAAAAFADYNGIKLKFW</sequence>
<feature type="transmembrane region" description="Helical" evidence="17">
    <location>
        <begin position="548"/>
        <end position="570"/>
    </location>
</feature>
<evidence type="ECO:0000256" key="10">
    <source>
        <dbReference type="ARBA" id="ARBA00022786"/>
    </source>
</evidence>
<feature type="transmembrane region" description="Helical" evidence="17">
    <location>
        <begin position="829"/>
        <end position="854"/>
    </location>
</feature>
<keyword evidence="6" id="KW-0808">Transferase</keyword>
<dbReference type="GO" id="GO:0016020">
    <property type="term" value="C:membrane"/>
    <property type="evidence" value="ECO:0007669"/>
    <property type="project" value="UniProtKB-SubCell"/>
</dbReference>
<feature type="transmembrane region" description="Helical" evidence="17">
    <location>
        <begin position="770"/>
        <end position="791"/>
    </location>
</feature>